<dbReference type="EC" id="3.6.1.9" evidence="4"/>
<evidence type="ECO:0000256" key="3">
    <source>
        <dbReference type="ARBA" id="ARBA00023080"/>
    </source>
</evidence>
<sequence>MEAFQTEERLILASGSPRRRDFLAELGLVFEVLATEIDETPHSGEPPVDFVARLSREKAQGVDLPSAWVLAADTAVVVDGEILGKPGDAEEACGMLMRLSGRWHEVWTGFSLWHQTTGALCTKTVCTKVRFLTLTPELCRAYVRTGEPLDKAGAYGIQGKGCFLVPEISGSYTNVVGLPMAEVLEVLLHHKVIVLMDGL</sequence>
<dbReference type="Gene3D" id="3.90.950.10">
    <property type="match status" value="1"/>
</dbReference>
<dbReference type="InterPro" id="IPR003697">
    <property type="entry name" value="Maf-like"/>
</dbReference>
<evidence type="ECO:0000313" key="5">
    <source>
        <dbReference type="EMBL" id="MDG4474851.1"/>
    </source>
</evidence>
<dbReference type="NCBIfam" id="TIGR00172">
    <property type="entry name" value="maf"/>
    <property type="match status" value="1"/>
</dbReference>
<dbReference type="Pfam" id="PF02545">
    <property type="entry name" value="Maf"/>
    <property type="match status" value="1"/>
</dbReference>
<comment type="catalytic activity">
    <reaction evidence="4">
        <text>dTTP + H2O = dTMP + diphosphate + H(+)</text>
        <dbReference type="Rhea" id="RHEA:28534"/>
        <dbReference type="ChEBI" id="CHEBI:15377"/>
        <dbReference type="ChEBI" id="CHEBI:15378"/>
        <dbReference type="ChEBI" id="CHEBI:33019"/>
        <dbReference type="ChEBI" id="CHEBI:37568"/>
        <dbReference type="ChEBI" id="CHEBI:63528"/>
        <dbReference type="EC" id="3.6.1.9"/>
    </reaction>
</comment>
<evidence type="ECO:0000313" key="6">
    <source>
        <dbReference type="Proteomes" id="UP001154240"/>
    </source>
</evidence>
<dbReference type="RefSeq" id="WP_307631831.1">
    <property type="nucleotide sequence ID" value="NZ_JAPHEH010000001.1"/>
</dbReference>
<reference evidence="5" key="2">
    <citation type="submission" date="2022-10" db="EMBL/GenBank/DDBJ databases">
        <authorList>
            <person name="Aronson H.S."/>
        </authorList>
    </citation>
    <scope>NUCLEOTIDE SEQUENCE</scope>
    <source>
        <strain evidence="5">RS19-109</strain>
    </source>
</reference>
<organism evidence="5 6">
    <name type="scientific">Thiovibrio frasassiensis</name>
    <dbReference type="NCBI Taxonomy" id="2984131"/>
    <lineage>
        <taxon>Bacteria</taxon>
        <taxon>Pseudomonadati</taxon>
        <taxon>Thermodesulfobacteriota</taxon>
        <taxon>Desulfobulbia</taxon>
        <taxon>Desulfobulbales</taxon>
        <taxon>Thiovibrionaceae</taxon>
        <taxon>Thiovibrio</taxon>
    </lineage>
</organism>
<keyword evidence="3 4" id="KW-0546">Nucleotide metabolism</keyword>
<dbReference type="Proteomes" id="UP001154240">
    <property type="component" value="Unassembled WGS sequence"/>
</dbReference>
<keyword evidence="2 4" id="KW-0378">Hydrolase</keyword>
<protein>
    <recommendedName>
        <fullName evidence="4">dTTP/UTP pyrophosphatase</fullName>
        <shortName evidence="4">dTTPase/UTPase</shortName>
        <ecNumber evidence="4">3.6.1.9</ecNumber>
    </recommendedName>
    <alternativeName>
        <fullName evidence="4">Nucleoside triphosphate pyrophosphatase</fullName>
    </alternativeName>
    <alternativeName>
        <fullName evidence="4">Nucleotide pyrophosphatase</fullName>
        <shortName evidence="4">Nucleotide PPase</shortName>
    </alternativeName>
</protein>
<dbReference type="HAMAP" id="MF_00528">
    <property type="entry name" value="Maf"/>
    <property type="match status" value="1"/>
</dbReference>
<comment type="caution">
    <text evidence="5">The sequence shown here is derived from an EMBL/GenBank/DDBJ whole genome shotgun (WGS) entry which is preliminary data.</text>
</comment>
<feature type="site" description="Important for substrate specificity" evidence="4">
    <location>
        <position position="74"/>
    </location>
</feature>
<dbReference type="GO" id="GO:0009117">
    <property type="term" value="P:nucleotide metabolic process"/>
    <property type="evidence" value="ECO:0007669"/>
    <property type="project" value="UniProtKB-KW"/>
</dbReference>
<keyword evidence="6" id="KW-1185">Reference proteome</keyword>
<dbReference type="CDD" id="cd00555">
    <property type="entry name" value="Maf"/>
    <property type="match status" value="1"/>
</dbReference>
<dbReference type="PIRSF" id="PIRSF006305">
    <property type="entry name" value="Maf"/>
    <property type="match status" value="1"/>
</dbReference>
<dbReference type="PANTHER" id="PTHR43213:SF5">
    <property type="entry name" value="BIFUNCTIONAL DTTP_UTP PYROPHOSPHATASE_METHYLTRANSFERASE PROTEIN-RELATED"/>
    <property type="match status" value="1"/>
</dbReference>
<gene>
    <name evidence="5" type="ORF">OLX77_01585</name>
</gene>
<feature type="active site" description="Proton acceptor" evidence="4">
    <location>
        <position position="73"/>
    </location>
</feature>
<dbReference type="EMBL" id="JAPHEH010000001">
    <property type="protein sequence ID" value="MDG4474851.1"/>
    <property type="molecule type" value="Genomic_DNA"/>
</dbReference>
<keyword evidence="4" id="KW-0963">Cytoplasm</keyword>
<dbReference type="SUPFAM" id="SSF52972">
    <property type="entry name" value="ITPase-like"/>
    <property type="match status" value="1"/>
</dbReference>
<comment type="function">
    <text evidence="4">Nucleoside triphosphate pyrophosphatase that hydrolyzes dTTP and UTP. May have a dual role in cell division arrest and in preventing the incorporation of modified nucleotides into cellular nucleic acids.</text>
</comment>
<dbReference type="GO" id="GO:0005737">
    <property type="term" value="C:cytoplasm"/>
    <property type="evidence" value="ECO:0007669"/>
    <property type="project" value="UniProtKB-SubCell"/>
</dbReference>
<comment type="similarity">
    <text evidence="4">Belongs to the Maf family. YhdE subfamily.</text>
</comment>
<accession>A0A9X4MEL0</accession>
<comment type="subcellular location">
    <subcellularLocation>
        <location evidence="4">Cytoplasm</location>
    </subcellularLocation>
</comment>
<feature type="site" description="Important for substrate specificity" evidence="4">
    <location>
        <position position="158"/>
    </location>
</feature>
<comment type="cofactor">
    <cofactor evidence="1 4">
        <name>a divalent metal cation</name>
        <dbReference type="ChEBI" id="CHEBI:60240"/>
    </cofactor>
</comment>
<dbReference type="GO" id="GO:0047429">
    <property type="term" value="F:nucleoside triphosphate diphosphatase activity"/>
    <property type="evidence" value="ECO:0007669"/>
    <property type="project" value="UniProtKB-EC"/>
</dbReference>
<evidence type="ECO:0000256" key="1">
    <source>
        <dbReference type="ARBA" id="ARBA00001968"/>
    </source>
</evidence>
<evidence type="ECO:0000256" key="2">
    <source>
        <dbReference type="ARBA" id="ARBA00022801"/>
    </source>
</evidence>
<name>A0A9X4MEL0_9BACT</name>
<dbReference type="PANTHER" id="PTHR43213">
    <property type="entry name" value="BIFUNCTIONAL DTTP/UTP PYROPHOSPHATASE/METHYLTRANSFERASE PROTEIN-RELATED"/>
    <property type="match status" value="1"/>
</dbReference>
<comment type="catalytic activity">
    <reaction evidence="4">
        <text>UTP + H2O = UMP + diphosphate + H(+)</text>
        <dbReference type="Rhea" id="RHEA:29395"/>
        <dbReference type="ChEBI" id="CHEBI:15377"/>
        <dbReference type="ChEBI" id="CHEBI:15378"/>
        <dbReference type="ChEBI" id="CHEBI:33019"/>
        <dbReference type="ChEBI" id="CHEBI:46398"/>
        <dbReference type="ChEBI" id="CHEBI:57865"/>
        <dbReference type="EC" id="3.6.1.9"/>
    </reaction>
</comment>
<dbReference type="InterPro" id="IPR029001">
    <property type="entry name" value="ITPase-like_fam"/>
</dbReference>
<evidence type="ECO:0000256" key="4">
    <source>
        <dbReference type="HAMAP-Rule" id="MF_00528"/>
    </source>
</evidence>
<comment type="caution">
    <text evidence="4">Lacks conserved residue(s) required for the propagation of feature annotation.</text>
</comment>
<feature type="site" description="Important for substrate specificity" evidence="4">
    <location>
        <position position="18"/>
    </location>
</feature>
<reference evidence="5" key="1">
    <citation type="journal article" date="2022" name="bioRxiv">
        <title>Thiovibrio frasassiensisgen. nov., sp. nov., an autotrophic, elemental sulfur disproportionating bacterium isolated from sulfidic karst sediment, and proposal of Thiovibrionaceae fam. nov.</title>
        <authorList>
            <person name="Aronson H."/>
            <person name="Thomas C."/>
            <person name="Bhattacharyya M."/>
            <person name="Eckstein S."/>
            <person name="Jensen S."/>
            <person name="Barco R."/>
            <person name="Macalady J."/>
            <person name="Amend J."/>
        </authorList>
    </citation>
    <scope>NUCLEOTIDE SEQUENCE</scope>
    <source>
        <strain evidence="5">RS19-109</strain>
    </source>
</reference>
<dbReference type="AlphaFoldDB" id="A0A9X4MEL0"/>
<proteinExistence type="inferred from homology"/>